<keyword evidence="1" id="KW-0378">Hydrolase</keyword>
<evidence type="ECO:0000313" key="1">
    <source>
        <dbReference type="EMBL" id="MDO7840843.1"/>
    </source>
</evidence>
<keyword evidence="2" id="KW-1185">Reference proteome</keyword>
<dbReference type="EMBL" id="JAUQSZ010000001">
    <property type="protein sequence ID" value="MDO7840843.1"/>
    <property type="molecule type" value="Genomic_DNA"/>
</dbReference>
<dbReference type="Gene3D" id="3.40.50.1000">
    <property type="entry name" value="HAD superfamily/HAD-like"/>
    <property type="match status" value="1"/>
</dbReference>
<organism evidence="1 2">
    <name type="scientific">Sphingomonas immobilis</name>
    <dbReference type="NCBI Taxonomy" id="3063997"/>
    <lineage>
        <taxon>Bacteria</taxon>
        <taxon>Pseudomonadati</taxon>
        <taxon>Pseudomonadota</taxon>
        <taxon>Alphaproteobacteria</taxon>
        <taxon>Sphingomonadales</taxon>
        <taxon>Sphingomonadaceae</taxon>
        <taxon>Sphingomonas</taxon>
    </lineage>
</organism>
<dbReference type="SUPFAM" id="SSF56784">
    <property type="entry name" value="HAD-like"/>
    <property type="match status" value="1"/>
</dbReference>
<protein>
    <submittedName>
        <fullName evidence="1">HAD family hydrolase</fullName>
    </submittedName>
</protein>
<gene>
    <name evidence="1" type="ORF">Q5H94_00760</name>
</gene>
<dbReference type="InterPro" id="IPR036412">
    <property type="entry name" value="HAD-like_sf"/>
</dbReference>
<name>A0ABT8ZUA0_9SPHN</name>
<reference evidence="1" key="1">
    <citation type="submission" date="2023-07" db="EMBL/GenBank/DDBJ databases">
        <authorList>
            <person name="Kim M.K."/>
        </authorList>
    </citation>
    <scope>NUCLEOTIDE SEQUENCE</scope>
    <source>
        <strain evidence="1">CA1-15</strain>
    </source>
</reference>
<proteinExistence type="predicted"/>
<dbReference type="InterPro" id="IPR023214">
    <property type="entry name" value="HAD_sf"/>
</dbReference>
<dbReference type="GO" id="GO:0016787">
    <property type="term" value="F:hydrolase activity"/>
    <property type="evidence" value="ECO:0007669"/>
    <property type="project" value="UniProtKB-KW"/>
</dbReference>
<sequence length="791" mass="86475">MQFEVRAYELETLLDRLPAGVEVLSLDCFDTIIWRTTHAPIDVFAGLELPGSAMDARIMAESAARRHAFLNDGAKEIGLADVYRYLYPAADDATRADAIAHELALEARHAVAFAPAVRLIEAARRRGLRVVIVSDMYLTEEQLRAHIAAAAGPELLAQIEHVFVSSAYGKGKCDGLFDHVLETLGIAPDKILHVGDNRSADYVSAAKHGLHAVHLKQFDQESEQRLRLEATAATLLGSDQGGRIFCQPHRAQVALRRPSDAASALGHDVIGPVMHSFALWLKGELDEASARLGRTVKPLFVMRDGHLPFRVFDAMFPEAQAAKVELSRFVAFRASIKDAETLDFYMADWAHRLPIAMIARQLMLFEHEWAKLVKGGTAEEQRLRFVRAVRSRDMQAKIIKRCRAFTDKLVKHLATAGVADGDAVMLVDIGYNGTVQNVLTPVLRERLNLDVSGRYLFLREGQITGLDKRGMIDGRNYDFRAIHAMSTAVVVIEQLCNVAQGSTIDFTADGAPVRETIDAKGANSATRDAVQTACLTYVHEAGIGMLRVPGAVTLDARCRAAAASLARLFFLPNAAEVDLFANFDFDMNMGSAASARLVDQDKTDEALRRYGLGFGADREQTSFLSAELQRLGLPTGLGMFAATRFGLDLRVSDYQSGGIDVPVLTMTATGHVGSTESAWQTIDGYHRLQIPIPSQRASIGIQLGQICEWVQVDHLEVTPIADLASDADQRRTVTVNAIADGMEEMSAGLYRAAPAGLLFVPPTAFAEPVLLSLVFRPIKRRGEIVELRAAA</sequence>
<accession>A0ABT8ZUA0</accession>
<dbReference type="RefSeq" id="WP_304559120.1">
    <property type="nucleotide sequence ID" value="NZ_JAUQSZ010000001.1"/>
</dbReference>
<dbReference type="Proteomes" id="UP001176468">
    <property type="component" value="Unassembled WGS sequence"/>
</dbReference>
<comment type="caution">
    <text evidence="1">The sequence shown here is derived from an EMBL/GenBank/DDBJ whole genome shotgun (WGS) entry which is preliminary data.</text>
</comment>
<dbReference type="Pfam" id="PF00702">
    <property type="entry name" value="Hydrolase"/>
    <property type="match status" value="1"/>
</dbReference>
<evidence type="ECO:0000313" key="2">
    <source>
        <dbReference type="Proteomes" id="UP001176468"/>
    </source>
</evidence>